<protein>
    <submittedName>
        <fullName evidence="2">Hypp5934 protein</fullName>
    </submittedName>
</protein>
<dbReference type="Proteomes" id="UP000838412">
    <property type="component" value="Chromosome 11"/>
</dbReference>
<dbReference type="EMBL" id="OV696696">
    <property type="protein sequence ID" value="CAH1240092.1"/>
    <property type="molecule type" value="Genomic_DNA"/>
</dbReference>
<dbReference type="Gene3D" id="2.30.29.30">
    <property type="entry name" value="Pleckstrin-homology domain (PH domain)/Phosphotyrosine-binding domain (PTB)"/>
    <property type="match status" value="1"/>
</dbReference>
<sequence length="602" mass="65860">MAKTTKDAGIMREASIFQLGRFHVEAGTTFSTQEIQALLGRLLLAADNQSPGKVKIQVCKDGVQVGDTGKSNSKSLSGTWKRLMGKHKSQVSFYPVETIVSVHVENSVKNVLLVVVNLDQGDHWQCLAYLCQDSDTAYLLKTSIDTAVSQSKKNPMLKQEHGAGPVQNVSQSTRELQASHNDLLNGKEQKSREHSSGWPATSADLPVAPPRKRRLNSTQGSTDKDEVSSVASSNSTEYYTPDSSGIVTLAMRKIDPDSTSGTDDSSSTSSKQGYSQNIPEKLRRKAPVPPQSGSHGQAVSQVQYATIACYLGKMPVIRGEEVVPRHIHNAVDLLFKLGIGKPPNKVRVEISNAGVAFEKIGKTGTIKKASDLRYVGSKKRKFLPVKEIVYAATDKQHELVFACVLCKDGKGDTGTSQDDLQCHAFLLDNFDKPRDMAQTVVDAITKKISPKDLTPVTNGVMRALPRSHEGNEDDLTLDERMFEPSTRVSNSTDGEENGLEYFTEDGEFKPNVLTAKTGTSNKYEESNNAVINFGNDNLTMEVAESLRTCKVTDSADPFDVGLPLQPDSFMRGESTYMATIKNAAFWQNDGDDSIKDTDMMMF</sequence>
<reference evidence="2" key="1">
    <citation type="submission" date="2022-01" db="EMBL/GenBank/DDBJ databases">
        <authorList>
            <person name="Braso-Vives M."/>
        </authorList>
    </citation>
    <scope>NUCLEOTIDE SEQUENCE</scope>
</reference>
<keyword evidence="3" id="KW-1185">Reference proteome</keyword>
<feature type="region of interest" description="Disordered" evidence="1">
    <location>
        <begin position="154"/>
        <end position="297"/>
    </location>
</feature>
<feature type="compositionally biased region" description="Low complexity" evidence="1">
    <location>
        <begin position="257"/>
        <end position="270"/>
    </location>
</feature>
<organism evidence="2 3">
    <name type="scientific">Branchiostoma lanceolatum</name>
    <name type="common">Common lancelet</name>
    <name type="synonym">Amphioxus lanceolatum</name>
    <dbReference type="NCBI Taxonomy" id="7740"/>
    <lineage>
        <taxon>Eukaryota</taxon>
        <taxon>Metazoa</taxon>
        <taxon>Chordata</taxon>
        <taxon>Cephalochordata</taxon>
        <taxon>Leptocardii</taxon>
        <taxon>Amphioxiformes</taxon>
        <taxon>Branchiostomatidae</taxon>
        <taxon>Branchiostoma</taxon>
    </lineage>
</organism>
<feature type="compositionally biased region" description="Basic and acidic residues" evidence="1">
    <location>
        <begin position="185"/>
        <end position="195"/>
    </location>
</feature>
<dbReference type="AlphaFoldDB" id="A0A8J9VIQ6"/>
<dbReference type="SUPFAM" id="SSF50729">
    <property type="entry name" value="PH domain-like"/>
    <property type="match status" value="1"/>
</dbReference>
<evidence type="ECO:0000313" key="2">
    <source>
        <dbReference type="EMBL" id="CAH1240092.1"/>
    </source>
</evidence>
<name>A0A8J9VIQ6_BRALA</name>
<feature type="compositionally biased region" description="Polar residues" evidence="1">
    <location>
        <begin position="229"/>
        <end position="246"/>
    </location>
</feature>
<proteinExistence type="predicted"/>
<gene>
    <name evidence="2" type="primary">Hypp5934</name>
    <name evidence="2" type="ORF">BLAG_LOCUS4175</name>
</gene>
<feature type="compositionally biased region" description="Polar residues" evidence="1">
    <location>
        <begin position="167"/>
        <end position="182"/>
    </location>
</feature>
<accession>A0A8J9VIQ6</accession>
<evidence type="ECO:0000256" key="1">
    <source>
        <dbReference type="SAM" id="MobiDB-lite"/>
    </source>
</evidence>
<evidence type="ECO:0000313" key="3">
    <source>
        <dbReference type="Proteomes" id="UP000838412"/>
    </source>
</evidence>
<dbReference type="InterPro" id="IPR011993">
    <property type="entry name" value="PH-like_dom_sf"/>
</dbReference>